<dbReference type="PIRSF" id="PIRSF004692">
    <property type="entry name" value="KdsD_KpsF"/>
    <property type="match status" value="1"/>
</dbReference>
<dbReference type="GO" id="GO:0097367">
    <property type="term" value="F:carbohydrate derivative binding"/>
    <property type="evidence" value="ECO:0007669"/>
    <property type="project" value="InterPro"/>
</dbReference>
<dbReference type="CDD" id="cd05014">
    <property type="entry name" value="SIS_Kpsf"/>
    <property type="match status" value="1"/>
</dbReference>
<dbReference type="KEGG" id="cyn:Cyan7425_4201"/>
<feature type="site" description="Catalytically relevant" evidence="6">
    <location>
        <position position="112"/>
    </location>
</feature>
<feature type="site" description="Catalytically relevant" evidence="6">
    <location>
        <position position="153"/>
    </location>
</feature>
<dbReference type="GO" id="GO:0046872">
    <property type="term" value="F:metal ion binding"/>
    <property type="evidence" value="ECO:0007669"/>
    <property type="project" value="UniProtKB-KW"/>
</dbReference>
<keyword evidence="10" id="KW-0413">Isomerase</keyword>
<dbReference type="SMART" id="SM00116">
    <property type="entry name" value="CBS"/>
    <property type="match status" value="2"/>
</dbReference>
<proteinExistence type="inferred from homology"/>
<dbReference type="PROSITE" id="PS51464">
    <property type="entry name" value="SIS"/>
    <property type="match status" value="1"/>
</dbReference>
<accession>B8HXG9</accession>
<feature type="site" description="Catalytically relevant" evidence="6">
    <location>
        <position position="60"/>
    </location>
</feature>
<evidence type="ECO:0000256" key="1">
    <source>
        <dbReference type="ARBA" id="ARBA00008165"/>
    </source>
</evidence>
<dbReference type="InterPro" id="IPR001347">
    <property type="entry name" value="SIS_dom"/>
</dbReference>
<dbReference type="Pfam" id="PF00571">
    <property type="entry name" value="CBS"/>
    <property type="match status" value="2"/>
</dbReference>
<evidence type="ECO:0000259" key="8">
    <source>
        <dbReference type="PROSITE" id="PS51371"/>
    </source>
</evidence>
<comment type="similarity">
    <text evidence="1 4">Belongs to the SIS family. GutQ/KpsF subfamily.</text>
</comment>
<keyword evidence="5" id="KW-0862">Zinc</keyword>
<dbReference type="GO" id="GO:0005975">
    <property type="term" value="P:carbohydrate metabolic process"/>
    <property type="evidence" value="ECO:0007669"/>
    <property type="project" value="InterPro"/>
</dbReference>
<dbReference type="PANTHER" id="PTHR42745:SF1">
    <property type="entry name" value="ARABINOSE 5-PHOSPHATE ISOMERASE KDSD"/>
    <property type="match status" value="1"/>
</dbReference>
<name>B8HXG9_CYAP4</name>
<evidence type="ECO:0000256" key="2">
    <source>
        <dbReference type="ARBA" id="ARBA00022737"/>
    </source>
</evidence>
<dbReference type="GO" id="GO:1901135">
    <property type="term" value="P:carbohydrate derivative metabolic process"/>
    <property type="evidence" value="ECO:0007669"/>
    <property type="project" value="InterPro"/>
</dbReference>
<organism evidence="10">
    <name type="scientific">Cyanothece sp. (strain PCC 7425 / ATCC 29141)</name>
    <dbReference type="NCBI Taxonomy" id="395961"/>
    <lineage>
        <taxon>Bacteria</taxon>
        <taxon>Bacillati</taxon>
        <taxon>Cyanobacteriota</taxon>
        <taxon>Cyanophyceae</taxon>
        <taxon>Gomontiellales</taxon>
        <taxon>Cyanothecaceae</taxon>
        <taxon>Cyanothece</taxon>
    </lineage>
</organism>
<evidence type="ECO:0000256" key="6">
    <source>
        <dbReference type="PIRSR" id="PIRSR004692-3"/>
    </source>
</evidence>
<dbReference type="SUPFAM" id="SSF53697">
    <property type="entry name" value="SIS domain"/>
    <property type="match status" value="1"/>
</dbReference>
<feature type="domain" description="CBS" evidence="8">
    <location>
        <begin position="280"/>
        <end position="333"/>
    </location>
</feature>
<evidence type="ECO:0000256" key="5">
    <source>
        <dbReference type="PIRSR" id="PIRSR004692-2"/>
    </source>
</evidence>
<dbReference type="EMBL" id="CP001344">
    <property type="protein sequence ID" value="ACL46514.1"/>
    <property type="molecule type" value="Genomic_DNA"/>
</dbReference>
<keyword evidence="5" id="KW-0479">Metal-binding</keyword>
<reference evidence="10" key="1">
    <citation type="submission" date="2009-01" db="EMBL/GenBank/DDBJ databases">
        <title>Complete sequence of chromosome Cyanothece sp. PCC 7425.</title>
        <authorList>
            <consortium name="US DOE Joint Genome Institute"/>
            <person name="Lucas S."/>
            <person name="Copeland A."/>
            <person name="Lapidus A."/>
            <person name="Glavina del Rio T."/>
            <person name="Dalin E."/>
            <person name="Tice H."/>
            <person name="Bruce D."/>
            <person name="Goodwin L."/>
            <person name="Pitluck S."/>
            <person name="Sims D."/>
            <person name="Meineke L."/>
            <person name="Brettin T."/>
            <person name="Detter J.C."/>
            <person name="Han C."/>
            <person name="Larimer F."/>
            <person name="Land M."/>
            <person name="Hauser L."/>
            <person name="Kyrpides N."/>
            <person name="Ovchinnikova G."/>
            <person name="Liberton M."/>
            <person name="Stoeckel J."/>
            <person name="Banerjee A."/>
            <person name="Singh A."/>
            <person name="Page L."/>
            <person name="Sato H."/>
            <person name="Zhao L."/>
            <person name="Sherman L."/>
            <person name="Pakrasi H."/>
            <person name="Richardson P."/>
        </authorList>
    </citation>
    <scope>NUCLEOTIDE SEQUENCE</scope>
    <source>
        <strain evidence="10">PCC 7425</strain>
    </source>
</reference>
<evidence type="ECO:0000259" key="9">
    <source>
        <dbReference type="PROSITE" id="PS51464"/>
    </source>
</evidence>
<sequence length="333" mass="35523">MLKAQCREGEEHFWHVVDLLKVEAEAIHKAACRLESDQVEQAIALLQNCQGKVIVLGMGKSGIVGQKIAATMTSTGTVAIYLHPSDALHGDLGMVAAADVAILLSNSGQTEELLQILPYLHHRQVPIIAIVGNLGSPLARKADVVLDASVDREACPLNLAPTTSTTVALAIGDALSMALAKAKNLTPEAFAMNHPAGSLGRRLTLRVRHLMQSGAANPTVDHRASLVEIIAALTRGSCGAVNVVDPQGHLLGLITDGDLRRVLQRMSLDRLDTVDCAMMMTPNPVVVEPDCLAYDALKLMEERASPIAVLPVVDQERRSVGIVRLHDIVQSGL</sequence>
<dbReference type="OrthoDB" id="9762536at2"/>
<evidence type="ECO:0000313" key="10">
    <source>
        <dbReference type="EMBL" id="ACL46514.1"/>
    </source>
</evidence>
<dbReference type="EC" id="5.3.1.13" evidence="10"/>
<evidence type="ECO:0000256" key="3">
    <source>
        <dbReference type="ARBA" id="ARBA00023122"/>
    </source>
</evidence>
<dbReference type="InterPro" id="IPR050986">
    <property type="entry name" value="GutQ/KpsF_isomerases"/>
</dbReference>
<dbReference type="CDD" id="cd04604">
    <property type="entry name" value="CBS_pair_SIS_assoc"/>
    <property type="match status" value="1"/>
</dbReference>
<dbReference type="AlphaFoldDB" id="B8HXG9"/>
<keyword evidence="2" id="KW-0677">Repeat</keyword>
<dbReference type="Pfam" id="PF01380">
    <property type="entry name" value="SIS"/>
    <property type="match status" value="1"/>
</dbReference>
<dbReference type="PANTHER" id="PTHR42745">
    <property type="match status" value="1"/>
</dbReference>
<dbReference type="eggNOG" id="COG0794">
    <property type="taxonomic scope" value="Bacteria"/>
</dbReference>
<dbReference type="Gene3D" id="3.10.580.10">
    <property type="entry name" value="CBS-domain"/>
    <property type="match status" value="1"/>
</dbReference>
<evidence type="ECO:0000256" key="7">
    <source>
        <dbReference type="PROSITE-ProRule" id="PRU00703"/>
    </source>
</evidence>
<evidence type="ECO:0000256" key="4">
    <source>
        <dbReference type="PIRNR" id="PIRNR004692"/>
    </source>
</evidence>
<feature type="site" description="Catalytically relevant" evidence="6">
    <location>
        <position position="194"/>
    </location>
</feature>
<feature type="binding site" evidence="5">
    <location>
        <position position="83"/>
    </location>
    <ligand>
        <name>Zn(2+)</name>
        <dbReference type="ChEBI" id="CHEBI:29105"/>
    </ligand>
</feature>
<gene>
    <name evidence="10" type="ordered locus">Cyan7425_4201</name>
</gene>
<dbReference type="InterPro" id="IPR046348">
    <property type="entry name" value="SIS_dom_sf"/>
</dbReference>
<dbReference type="GO" id="GO:0019146">
    <property type="term" value="F:arabinose-5-phosphate isomerase activity"/>
    <property type="evidence" value="ECO:0007669"/>
    <property type="project" value="UniProtKB-EC"/>
</dbReference>
<dbReference type="PROSITE" id="PS51371">
    <property type="entry name" value="CBS"/>
    <property type="match status" value="2"/>
</dbReference>
<dbReference type="NCBIfam" id="TIGR00393">
    <property type="entry name" value="kpsF"/>
    <property type="match status" value="1"/>
</dbReference>
<feature type="domain" description="CBS" evidence="8">
    <location>
        <begin position="211"/>
        <end position="270"/>
    </location>
</feature>
<dbReference type="InterPro" id="IPR046342">
    <property type="entry name" value="CBS_dom_sf"/>
</dbReference>
<keyword evidence="3 7" id="KW-0129">CBS domain</keyword>
<dbReference type="InterPro" id="IPR035474">
    <property type="entry name" value="SIS_Kpsf"/>
</dbReference>
<dbReference type="STRING" id="395961.Cyan7425_4201"/>
<dbReference type="eggNOG" id="COG0517">
    <property type="taxonomic scope" value="Bacteria"/>
</dbReference>
<dbReference type="InterPro" id="IPR004800">
    <property type="entry name" value="KdsD/KpsF-type"/>
</dbReference>
<dbReference type="HOGENOM" id="CLU_040681_13_1_3"/>
<dbReference type="InterPro" id="IPR000644">
    <property type="entry name" value="CBS_dom"/>
</dbReference>
<dbReference type="Gene3D" id="3.40.50.10490">
    <property type="entry name" value="Glucose-6-phosphate isomerase like protein, domain 1"/>
    <property type="match status" value="1"/>
</dbReference>
<dbReference type="FunFam" id="3.40.50.10490:FF:000011">
    <property type="entry name" value="Arabinose 5-phosphate isomerase"/>
    <property type="match status" value="1"/>
</dbReference>
<feature type="domain" description="SIS" evidence="9">
    <location>
        <begin position="42"/>
        <end position="185"/>
    </location>
</feature>
<protein>
    <submittedName>
        <fullName evidence="10">KpsF/GutQ family protein</fullName>
        <ecNumber evidence="10">5.3.1.13</ecNumber>
    </submittedName>
</protein>